<dbReference type="GO" id="GO:0016491">
    <property type="term" value="F:oxidoreductase activity"/>
    <property type="evidence" value="ECO:0007669"/>
    <property type="project" value="UniProtKB-KW"/>
</dbReference>
<dbReference type="OrthoDB" id="335726at2"/>
<dbReference type="RefSeq" id="WP_073142744.1">
    <property type="nucleotide sequence ID" value="NZ_FQUV01000003.1"/>
</dbReference>
<dbReference type="Pfam" id="PF00106">
    <property type="entry name" value="adh_short"/>
    <property type="match status" value="1"/>
</dbReference>
<gene>
    <name evidence="3" type="ORF">SAMN05444273_103466</name>
</gene>
<name>A0A1M4YA03_9RHOB</name>
<dbReference type="InterPro" id="IPR002347">
    <property type="entry name" value="SDR_fam"/>
</dbReference>
<evidence type="ECO:0000256" key="2">
    <source>
        <dbReference type="ARBA" id="ARBA00023002"/>
    </source>
</evidence>
<evidence type="ECO:0000313" key="3">
    <source>
        <dbReference type="EMBL" id="SHF02332.1"/>
    </source>
</evidence>
<protein>
    <submittedName>
        <fullName evidence="3">Short-chain dehydrogenase</fullName>
    </submittedName>
</protein>
<proteinExistence type="inferred from homology"/>
<keyword evidence="4" id="KW-1185">Reference proteome</keyword>
<organism evidence="3 4">
    <name type="scientific">Litoreibacter ascidiaceicola</name>
    <dbReference type="NCBI Taxonomy" id="1486859"/>
    <lineage>
        <taxon>Bacteria</taxon>
        <taxon>Pseudomonadati</taxon>
        <taxon>Pseudomonadota</taxon>
        <taxon>Alphaproteobacteria</taxon>
        <taxon>Rhodobacterales</taxon>
        <taxon>Roseobacteraceae</taxon>
        <taxon>Litoreibacter</taxon>
    </lineage>
</organism>
<dbReference type="PRINTS" id="PR00081">
    <property type="entry name" value="GDHRDH"/>
</dbReference>
<evidence type="ECO:0000313" key="4">
    <source>
        <dbReference type="Proteomes" id="UP000184144"/>
    </source>
</evidence>
<dbReference type="GO" id="GO:0016020">
    <property type="term" value="C:membrane"/>
    <property type="evidence" value="ECO:0007669"/>
    <property type="project" value="TreeGrafter"/>
</dbReference>
<reference evidence="4" key="1">
    <citation type="submission" date="2016-11" db="EMBL/GenBank/DDBJ databases">
        <authorList>
            <person name="Varghese N."/>
            <person name="Submissions S."/>
        </authorList>
    </citation>
    <scope>NUCLEOTIDE SEQUENCE [LARGE SCALE GENOMIC DNA]</scope>
    <source>
        <strain evidence="4">DSM 100566</strain>
    </source>
</reference>
<keyword evidence="2" id="KW-0560">Oxidoreductase</keyword>
<dbReference type="PANTHER" id="PTHR44196:SF1">
    <property type="entry name" value="DEHYDROGENASE_REDUCTASE SDR FAMILY MEMBER 7B"/>
    <property type="match status" value="1"/>
</dbReference>
<accession>A0A1M4YA03</accession>
<dbReference type="PANTHER" id="PTHR44196">
    <property type="entry name" value="DEHYDROGENASE/REDUCTASE SDR FAMILY MEMBER 7B"/>
    <property type="match status" value="1"/>
</dbReference>
<evidence type="ECO:0000256" key="1">
    <source>
        <dbReference type="ARBA" id="ARBA00006484"/>
    </source>
</evidence>
<comment type="similarity">
    <text evidence="1">Belongs to the short-chain dehydrogenases/reductases (SDR) family.</text>
</comment>
<sequence>MTETWIILGATSSMARAFARAVSKNGDQVILAGRDIPDLEASASDCALQGAPIAEAIQFDARDAATFAPIIERASELEGMINVAVFVGSMPSQDQIDADPSLIAGTVTDNYAGPATFLQLIAPEMEERGGGTVVGVGSVAGDRGRIGNYVYGSAKAGFHTYLSGLRNRLTRSGGHVVTVKPGFVDTAMTWGIEGMFLVATPDKIAADILKAVEKRKDVIYTPGFWRLIMGIITAIPERMFKKLSV</sequence>
<dbReference type="Gene3D" id="3.40.50.720">
    <property type="entry name" value="NAD(P)-binding Rossmann-like Domain"/>
    <property type="match status" value="1"/>
</dbReference>
<dbReference type="EMBL" id="FQUV01000003">
    <property type="protein sequence ID" value="SHF02332.1"/>
    <property type="molecule type" value="Genomic_DNA"/>
</dbReference>
<dbReference type="STRING" id="1486859.SAMN05444273_103466"/>
<dbReference type="Proteomes" id="UP000184144">
    <property type="component" value="Unassembled WGS sequence"/>
</dbReference>
<dbReference type="InterPro" id="IPR036291">
    <property type="entry name" value="NAD(P)-bd_dom_sf"/>
</dbReference>
<dbReference type="SUPFAM" id="SSF51735">
    <property type="entry name" value="NAD(P)-binding Rossmann-fold domains"/>
    <property type="match status" value="1"/>
</dbReference>
<dbReference type="AlphaFoldDB" id="A0A1M4YA03"/>